<dbReference type="AlphaFoldDB" id="A0A949NIZ5"/>
<dbReference type="SUPFAM" id="SSF51126">
    <property type="entry name" value="Pectin lyase-like"/>
    <property type="match status" value="1"/>
</dbReference>
<dbReference type="InterPro" id="IPR012334">
    <property type="entry name" value="Pectin_lyas_fold"/>
</dbReference>
<keyword evidence="8" id="KW-1185">Reference proteome</keyword>
<comment type="caution">
    <text evidence="7">The sequence shown here is derived from an EMBL/GenBank/DDBJ whole genome shotgun (WGS) entry which is preliminary data.</text>
</comment>
<evidence type="ECO:0000256" key="1">
    <source>
        <dbReference type="ARBA" id="ARBA00008834"/>
    </source>
</evidence>
<dbReference type="EMBL" id="JAHQCW010000050">
    <property type="protein sequence ID" value="MBU9739140.1"/>
    <property type="molecule type" value="Genomic_DNA"/>
</dbReference>
<dbReference type="InterPro" id="IPR000743">
    <property type="entry name" value="Glyco_hydro_28"/>
</dbReference>
<gene>
    <name evidence="7" type="ORF">KTH89_21615</name>
</gene>
<evidence type="ECO:0000313" key="8">
    <source>
        <dbReference type="Proteomes" id="UP000712157"/>
    </source>
</evidence>
<dbReference type="GO" id="GO:0004650">
    <property type="term" value="F:polygalacturonase activity"/>
    <property type="evidence" value="ECO:0007669"/>
    <property type="project" value="InterPro"/>
</dbReference>
<dbReference type="InterPro" id="IPR006626">
    <property type="entry name" value="PbH1"/>
</dbReference>
<keyword evidence="4" id="KW-0325">Glycoprotein</keyword>
<dbReference type="GO" id="GO:0005975">
    <property type="term" value="P:carbohydrate metabolic process"/>
    <property type="evidence" value="ECO:0007669"/>
    <property type="project" value="InterPro"/>
</dbReference>
<evidence type="ECO:0000256" key="2">
    <source>
        <dbReference type="ARBA" id="ARBA00022801"/>
    </source>
</evidence>
<dbReference type="Gene3D" id="2.160.20.10">
    <property type="entry name" value="Single-stranded right-handed beta-helix, Pectin lyase-like"/>
    <property type="match status" value="1"/>
</dbReference>
<evidence type="ECO:0000256" key="6">
    <source>
        <dbReference type="RuleBase" id="RU361169"/>
    </source>
</evidence>
<organism evidence="7 8">
    <name type="scientific">Diplocloster agilis</name>
    <dbReference type="NCBI Taxonomy" id="2850323"/>
    <lineage>
        <taxon>Bacteria</taxon>
        <taxon>Bacillati</taxon>
        <taxon>Bacillota</taxon>
        <taxon>Clostridia</taxon>
        <taxon>Lachnospirales</taxon>
        <taxon>Lachnospiraceae</taxon>
        <taxon>Diplocloster</taxon>
    </lineage>
</organism>
<reference evidence="7" key="1">
    <citation type="submission" date="2021-06" db="EMBL/GenBank/DDBJ databases">
        <title>Description of novel taxa of the family Lachnospiraceae.</title>
        <authorList>
            <person name="Chaplin A.V."/>
            <person name="Sokolova S.R."/>
            <person name="Pikina A.P."/>
            <person name="Korzhanova M."/>
            <person name="Belova V."/>
            <person name="Korostin D."/>
            <person name="Efimov B.A."/>
        </authorList>
    </citation>
    <scope>NUCLEOTIDE SEQUENCE</scope>
    <source>
        <strain evidence="7">ASD5720</strain>
    </source>
</reference>
<comment type="similarity">
    <text evidence="1 6">Belongs to the glycosyl hydrolase 28 family.</text>
</comment>
<evidence type="ECO:0000256" key="5">
    <source>
        <dbReference type="ARBA" id="ARBA00023295"/>
    </source>
</evidence>
<keyword evidence="2 6" id="KW-0378">Hydrolase</keyword>
<dbReference type="InterPro" id="IPR011050">
    <property type="entry name" value="Pectin_lyase_fold/virulence"/>
</dbReference>
<evidence type="ECO:0000313" key="7">
    <source>
        <dbReference type="EMBL" id="MBU9739140.1"/>
    </source>
</evidence>
<dbReference type="SMART" id="SM00710">
    <property type="entry name" value="PbH1"/>
    <property type="match status" value="4"/>
</dbReference>
<keyword evidence="3" id="KW-1015">Disulfide bond</keyword>
<keyword evidence="5 6" id="KW-0326">Glycosidase</keyword>
<accession>A0A949NIZ5</accession>
<dbReference type="GO" id="GO:0046576">
    <property type="term" value="F:rhamnogalacturonan alpha-L-rhamnopyranosyl-(1-&gt;4)-alpha-D-galactopyranosyluronide lyase activity"/>
    <property type="evidence" value="ECO:0007669"/>
    <property type="project" value="UniProtKB-ARBA"/>
</dbReference>
<evidence type="ECO:0000256" key="4">
    <source>
        <dbReference type="ARBA" id="ARBA00023180"/>
    </source>
</evidence>
<dbReference type="Proteomes" id="UP000712157">
    <property type="component" value="Unassembled WGS sequence"/>
</dbReference>
<protein>
    <submittedName>
        <fullName evidence="7">Right-handed parallel beta-helix repeat-containing protein</fullName>
    </submittedName>
</protein>
<evidence type="ECO:0000256" key="3">
    <source>
        <dbReference type="ARBA" id="ARBA00023157"/>
    </source>
</evidence>
<name>A0A949NIZ5_9FIRM</name>
<dbReference type="PANTHER" id="PTHR31736:SF19">
    <property type="entry name" value="PECTIN LYASE SUPERFAMILY PROTEIN-RELATED"/>
    <property type="match status" value="1"/>
</dbReference>
<proteinExistence type="inferred from homology"/>
<dbReference type="Pfam" id="PF00295">
    <property type="entry name" value="Glyco_hydro_28"/>
    <property type="match status" value="1"/>
</dbReference>
<dbReference type="RefSeq" id="WP_238723058.1">
    <property type="nucleotide sequence ID" value="NZ_JAHQCW010000050.1"/>
</dbReference>
<sequence length="496" mass="55384">MKTEEIQKPGEPLEYMRHGADPAGAYADNLAVSGEWRVYAGEMEIPVYSVPVTHGGPHSFCQILTEQENTALCVTMHCLREVRSARIHTLKGDIPFQIQGNEIRGKVTGHGYLTVEINDKIYAPLTVIIRPPLKDEKYGERNGGPCCGKYSEAQETEQRVRIYKAGIHEVESVELKDNETLYLEPGAVLRAVQPAPDEVPETEEDWAGIPNYADFIRADNRKNIKIIGYGIIDLSGLSWHARRTLRLTGCGNVVVDGPVLIGAAHWTTALFRCENVEVRNLVILGYRQNSDGIDIVNCRNVHVDNCYIRTGDDAICVKSMEAPPVCGGEKILVENCTVWDDKVRGIGIAGESKSDIRDVVFRDCLVLHGLADWAYELGALCITLCDSGTVSDILFENIRILQESACAINCMLYRDRWSTDTEAGHIRGIRFRNIRMPENSPIRIWGYDEEHEVENIRLEQIDNGGEPLWIDRNSYVKNISVSGNEASDQAPSERTG</sequence>
<dbReference type="PANTHER" id="PTHR31736">
    <property type="match status" value="1"/>
</dbReference>